<accession>A0A8E2E4L3</accession>
<evidence type="ECO:0000256" key="6">
    <source>
        <dbReference type="ARBA" id="ARBA00023242"/>
    </source>
</evidence>
<feature type="compositionally biased region" description="Basic and acidic residues" evidence="11">
    <location>
        <begin position="62"/>
        <end position="80"/>
    </location>
</feature>
<evidence type="ECO:0000259" key="12">
    <source>
        <dbReference type="PROSITE" id="PS50071"/>
    </source>
</evidence>
<evidence type="ECO:0000256" key="3">
    <source>
        <dbReference type="ARBA" id="ARBA00023125"/>
    </source>
</evidence>
<evidence type="ECO:0000313" key="14">
    <source>
        <dbReference type="Proteomes" id="UP000250266"/>
    </source>
</evidence>
<dbReference type="SMART" id="SM00389">
    <property type="entry name" value="HOX"/>
    <property type="match status" value="1"/>
</dbReference>
<keyword evidence="4 9" id="KW-0371">Homeobox</keyword>
<dbReference type="Proteomes" id="UP000250266">
    <property type="component" value="Unassembled WGS sequence"/>
</dbReference>
<name>A0A8E2E4L3_9PEZI</name>
<feature type="region of interest" description="Disordered" evidence="11">
    <location>
        <begin position="400"/>
        <end position="520"/>
    </location>
</feature>
<dbReference type="GO" id="GO:0030154">
    <property type="term" value="P:cell differentiation"/>
    <property type="evidence" value="ECO:0007669"/>
    <property type="project" value="TreeGrafter"/>
</dbReference>
<evidence type="ECO:0000256" key="10">
    <source>
        <dbReference type="RuleBase" id="RU000682"/>
    </source>
</evidence>
<keyword evidence="14" id="KW-1185">Reference proteome</keyword>
<evidence type="ECO:0000256" key="8">
    <source>
        <dbReference type="ARBA" id="ARBA00065092"/>
    </source>
</evidence>
<feature type="region of interest" description="Disordered" evidence="11">
    <location>
        <begin position="1"/>
        <end position="80"/>
    </location>
</feature>
<feature type="region of interest" description="Disordered" evidence="11">
    <location>
        <begin position="199"/>
        <end position="243"/>
    </location>
</feature>
<feature type="compositionally biased region" description="Low complexity" evidence="11">
    <location>
        <begin position="125"/>
        <end position="138"/>
    </location>
</feature>
<dbReference type="PANTHER" id="PTHR24324:SF9">
    <property type="entry name" value="HOMEOBOX DOMAIN-CONTAINING PROTEIN"/>
    <property type="match status" value="1"/>
</dbReference>
<dbReference type="PROSITE" id="PS50071">
    <property type="entry name" value="HOMEOBOX_2"/>
    <property type="match status" value="1"/>
</dbReference>
<protein>
    <recommendedName>
        <fullName evidence="12">Homeobox domain-containing protein</fullName>
    </recommendedName>
</protein>
<evidence type="ECO:0000313" key="13">
    <source>
        <dbReference type="EMBL" id="OCK77183.1"/>
    </source>
</evidence>
<dbReference type="PANTHER" id="PTHR24324">
    <property type="entry name" value="HOMEOBOX PROTEIN HHEX"/>
    <property type="match status" value="1"/>
</dbReference>
<organism evidence="13 14">
    <name type="scientific">Lepidopterella palustris CBS 459.81</name>
    <dbReference type="NCBI Taxonomy" id="1314670"/>
    <lineage>
        <taxon>Eukaryota</taxon>
        <taxon>Fungi</taxon>
        <taxon>Dikarya</taxon>
        <taxon>Ascomycota</taxon>
        <taxon>Pezizomycotina</taxon>
        <taxon>Dothideomycetes</taxon>
        <taxon>Pleosporomycetidae</taxon>
        <taxon>Mytilinidiales</taxon>
        <taxon>Argynnaceae</taxon>
        <taxon>Lepidopterella</taxon>
    </lineage>
</organism>
<dbReference type="CDD" id="cd00086">
    <property type="entry name" value="homeodomain"/>
    <property type="match status" value="1"/>
</dbReference>
<dbReference type="FunFam" id="1.10.10.60:FF:000286">
    <property type="entry name" value="Homeobox transcription factor"/>
    <property type="match status" value="1"/>
</dbReference>
<evidence type="ECO:0000256" key="11">
    <source>
        <dbReference type="SAM" id="MobiDB-lite"/>
    </source>
</evidence>
<dbReference type="GO" id="GO:0000978">
    <property type="term" value="F:RNA polymerase II cis-regulatory region sequence-specific DNA binding"/>
    <property type="evidence" value="ECO:0007669"/>
    <property type="project" value="TreeGrafter"/>
</dbReference>
<comment type="subunit">
    <text evidence="8">Interacts with MCM1.</text>
</comment>
<proteinExistence type="predicted"/>
<dbReference type="GO" id="GO:0005634">
    <property type="term" value="C:nucleus"/>
    <property type="evidence" value="ECO:0007669"/>
    <property type="project" value="UniProtKB-SubCell"/>
</dbReference>
<keyword evidence="3 9" id="KW-0238">DNA-binding</keyword>
<dbReference type="Gene3D" id="1.10.10.60">
    <property type="entry name" value="Homeodomain-like"/>
    <property type="match status" value="1"/>
</dbReference>
<feature type="region of interest" description="Disordered" evidence="11">
    <location>
        <begin position="536"/>
        <end position="583"/>
    </location>
</feature>
<gene>
    <name evidence="13" type="ORF">K432DRAFT_359070</name>
</gene>
<feature type="DNA-binding region" description="Homeobox" evidence="9">
    <location>
        <begin position="48"/>
        <end position="107"/>
    </location>
</feature>
<dbReference type="InterPro" id="IPR051000">
    <property type="entry name" value="Homeobox_DNA-bind_prot"/>
</dbReference>
<keyword evidence="6 9" id="KW-0539">Nucleus</keyword>
<evidence type="ECO:0000256" key="4">
    <source>
        <dbReference type="ARBA" id="ARBA00023155"/>
    </source>
</evidence>
<dbReference type="AlphaFoldDB" id="A0A8E2E4L3"/>
<feature type="compositionally biased region" description="Basic and acidic residues" evidence="11">
    <location>
        <begin position="141"/>
        <end position="157"/>
    </location>
</feature>
<keyword evidence="7" id="KW-0131">Cell cycle</keyword>
<feature type="domain" description="Homeobox" evidence="12">
    <location>
        <begin position="46"/>
        <end position="106"/>
    </location>
</feature>
<keyword evidence="2" id="KW-0805">Transcription regulation</keyword>
<dbReference type="PROSITE" id="PS00027">
    <property type="entry name" value="HOMEOBOX_1"/>
    <property type="match status" value="1"/>
</dbReference>
<dbReference type="EMBL" id="KV745147">
    <property type="protein sequence ID" value="OCK77183.1"/>
    <property type="molecule type" value="Genomic_DNA"/>
</dbReference>
<dbReference type="InterPro" id="IPR017970">
    <property type="entry name" value="Homeobox_CS"/>
</dbReference>
<dbReference type="GO" id="GO:0000981">
    <property type="term" value="F:DNA-binding transcription factor activity, RNA polymerase II-specific"/>
    <property type="evidence" value="ECO:0007669"/>
    <property type="project" value="InterPro"/>
</dbReference>
<reference evidence="13 14" key="1">
    <citation type="journal article" date="2016" name="Nat. Commun.">
        <title>Ectomycorrhizal ecology is imprinted in the genome of the dominant symbiotic fungus Cenococcum geophilum.</title>
        <authorList>
            <consortium name="DOE Joint Genome Institute"/>
            <person name="Peter M."/>
            <person name="Kohler A."/>
            <person name="Ohm R.A."/>
            <person name="Kuo A."/>
            <person name="Krutzmann J."/>
            <person name="Morin E."/>
            <person name="Arend M."/>
            <person name="Barry K.W."/>
            <person name="Binder M."/>
            <person name="Choi C."/>
            <person name="Clum A."/>
            <person name="Copeland A."/>
            <person name="Grisel N."/>
            <person name="Haridas S."/>
            <person name="Kipfer T."/>
            <person name="LaButti K."/>
            <person name="Lindquist E."/>
            <person name="Lipzen A."/>
            <person name="Maire R."/>
            <person name="Meier B."/>
            <person name="Mihaltcheva S."/>
            <person name="Molinier V."/>
            <person name="Murat C."/>
            <person name="Poggeler S."/>
            <person name="Quandt C.A."/>
            <person name="Sperisen C."/>
            <person name="Tritt A."/>
            <person name="Tisserant E."/>
            <person name="Crous P.W."/>
            <person name="Henrissat B."/>
            <person name="Nehls U."/>
            <person name="Egli S."/>
            <person name="Spatafora J.W."/>
            <person name="Grigoriev I.V."/>
            <person name="Martin F.M."/>
        </authorList>
    </citation>
    <scope>NUCLEOTIDE SEQUENCE [LARGE SCALE GENOMIC DNA]</scope>
    <source>
        <strain evidence="13 14">CBS 459.81</strain>
    </source>
</reference>
<evidence type="ECO:0000256" key="5">
    <source>
        <dbReference type="ARBA" id="ARBA00023163"/>
    </source>
</evidence>
<evidence type="ECO:0000256" key="2">
    <source>
        <dbReference type="ARBA" id="ARBA00023015"/>
    </source>
</evidence>
<feature type="compositionally biased region" description="Basic and acidic residues" evidence="11">
    <location>
        <begin position="454"/>
        <end position="474"/>
    </location>
</feature>
<feature type="region of interest" description="Disordered" evidence="11">
    <location>
        <begin position="334"/>
        <end position="359"/>
    </location>
</feature>
<sequence>MSDSYSPPSSSDGGGRSSPNIGSVAFLVHSPNTVQNNLPPDVDNKSLARQKRRRTSKEDEDILKAEYQRNPKPDRATRMDIVRRVALGEKEVQIWFQNKRQNDRRRSQPAQSYDIHSPSNSGIDSQASTTPMSSSAMSDAVTHEDDAQEQDSRKEDSISASTQPTQLPAPIAFNTHLDTNKLPAETYVDTLPMAHSVAKTESQTTDALSYPFTDPRSCETAPTEFGSSQPMPSSQGSTTAYGPRPGYLANRRNASFKFNEDDTAASNIVIPSSENALQSTRSLKRAHSFVRLSTTVDGKARVVTDADQSPSPPRSKPSSVSFARRAASLRRSYSAAGLNDQLRDSSGQMRSPKFARTSIGRSRDSRAWEFWCDPDARNSLTEMADQERSGSAADAIGLIRANSKGPLKPNQNKRNAPLLARQDSTKRTKDDRLKKSRQGLTRAYTSHGRLQTKPVHDATLSEKFKGKAGEKDGEFEIPQTESDKENWEPDDQVSGPYRNRIPAESQGTGQRRQRQVLGENTEILSQSTSLGAMMAHEKRKRGSSKGQAADVENVNPEEDEEIANFMRNGGANSGRTSVSSGEELGCVESLLALSQGNWR</sequence>
<feature type="compositionally biased region" description="Low complexity" evidence="11">
    <location>
        <begin position="1"/>
        <end position="11"/>
    </location>
</feature>
<dbReference type="InterPro" id="IPR001356">
    <property type="entry name" value="HD"/>
</dbReference>
<evidence type="ECO:0000256" key="7">
    <source>
        <dbReference type="ARBA" id="ARBA00023306"/>
    </source>
</evidence>
<evidence type="ECO:0000256" key="9">
    <source>
        <dbReference type="PROSITE-ProRule" id="PRU00108"/>
    </source>
</evidence>
<dbReference type="InterPro" id="IPR009057">
    <property type="entry name" value="Homeodomain-like_sf"/>
</dbReference>
<dbReference type="OrthoDB" id="6159439at2759"/>
<dbReference type="GO" id="GO:0000122">
    <property type="term" value="P:negative regulation of transcription by RNA polymerase II"/>
    <property type="evidence" value="ECO:0007669"/>
    <property type="project" value="UniProtKB-ARBA"/>
</dbReference>
<evidence type="ECO:0000256" key="1">
    <source>
        <dbReference type="ARBA" id="ARBA00004123"/>
    </source>
</evidence>
<feature type="region of interest" description="Disordered" evidence="11">
    <location>
        <begin position="302"/>
        <end position="322"/>
    </location>
</feature>
<keyword evidence="5" id="KW-0804">Transcription</keyword>
<dbReference type="SUPFAM" id="SSF46689">
    <property type="entry name" value="Homeodomain-like"/>
    <property type="match status" value="1"/>
</dbReference>
<comment type="subcellular location">
    <subcellularLocation>
        <location evidence="1 9 10">Nucleus</location>
    </subcellularLocation>
</comment>
<dbReference type="GO" id="GO:0000082">
    <property type="term" value="P:G1/S transition of mitotic cell cycle"/>
    <property type="evidence" value="ECO:0007669"/>
    <property type="project" value="UniProtKB-ARBA"/>
</dbReference>
<dbReference type="Pfam" id="PF00046">
    <property type="entry name" value="Homeodomain"/>
    <property type="match status" value="1"/>
</dbReference>
<feature type="region of interest" description="Disordered" evidence="11">
    <location>
        <begin position="98"/>
        <end position="171"/>
    </location>
</feature>
<feature type="compositionally biased region" description="Basic and acidic residues" evidence="11">
    <location>
        <begin position="423"/>
        <end position="433"/>
    </location>
</feature>
<feature type="compositionally biased region" description="Low complexity" evidence="11">
    <location>
        <begin position="226"/>
        <end position="239"/>
    </location>
</feature>